<dbReference type="InterPro" id="IPR004995">
    <property type="entry name" value="Spore_Ger"/>
</dbReference>
<dbReference type="EMBL" id="JAJEKE010000012">
    <property type="protein sequence ID" value="MCQ1530486.1"/>
    <property type="molecule type" value="Genomic_DNA"/>
</dbReference>
<dbReference type="PIRSF" id="PIRSF005690">
    <property type="entry name" value="GerBA"/>
    <property type="match status" value="1"/>
</dbReference>
<evidence type="ECO:0000256" key="1">
    <source>
        <dbReference type="ARBA" id="ARBA00005278"/>
    </source>
</evidence>
<protein>
    <submittedName>
        <fullName evidence="4">Spore germination protein</fullName>
    </submittedName>
</protein>
<feature type="transmembrane region" description="Helical" evidence="3">
    <location>
        <begin position="315"/>
        <end position="337"/>
    </location>
</feature>
<evidence type="ECO:0000313" key="4">
    <source>
        <dbReference type="EMBL" id="MCQ1530486.1"/>
    </source>
</evidence>
<feature type="transmembrane region" description="Helical" evidence="3">
    <location>
        <begin position="437"/>
        <end position="463"/>
    </location>
</feature>
<proteinExistence type="inferred from homology"/>
<keyword evidence="5" id="KW-1185">Reference proteome</keyword>
<dbReference type="Proteomes" id="UP001651880">
    <property type="component" value="Unassembled WGS sequence"/>
</dbReference>
<evidence type="ECO:0000313" key="5">
    <source>
        <dbReference type="Proteomes" id="UP001651880"/>
    </source>
</evidence>
<comment type="similarity">
    <text evidence="1">Belongs to the GerABKA family.</text>
</comment>
<dbReference type="RefSeq" id="WP_255228010.1">
    <property type="nucleotide sequence ID" value="NZ_JAJEKE010000012.1"/>
</dbReference>
<feature type="transmembrane region" description="Helical" evidence="3">
    <location>
        <begin position="382"/>
        <end position="401"/>
    </location>
</feature>
<comment type="caution">
    <text evidence="4">The sequence shown here is derived from an EMBL/GenBank/DDBJ whole genome shotgun (WGS) entry which is preliminary data.</text>
</comment>
<organism evidence="4 5">
    <name type="scientific">Lutispora saccharofermentans</name>
    <dbReference type="NCBI Taxonomy" id="3024236"/>
    <lineage>
        <taxon>Bacteria</taxon>
        <taxon>Bacillati</taxon>
        <taxon>Bacillota</taxon>
        <taxon>Clostridia</taxon>
        <taxon>Lutisporales</taxon>
        <taxon>Lutisporaceae</taxon>
        <taxon>Lutispora</taxon>
    </lineage>
</organism>
<accession>A0ABT1NH48</accession>
<evidence type="ECO:0000256" key="3">
    <source>
        <dbReference type="SAM" id="Phobius"/>
    </source>
</evidence>
<dbReference type="Pfam" id="PF03323">
    <property type="entry name" value="GerA"/>
    <property type="match status" value="1"/>
</dbReference>
<dbReference type="InterPro" id="IPR050768">
    <property type="entry name" value="UPF0353/GerABKA_families"/>
</dbReference>
<keyword evidence="2 3" id="KW-0472">Membrane</keyword>
<feature type="transmembrane region" description="Helical" evidence="3">
    <location>
        <begin position="407"/>
        <end position="425"/>
    </location>
</feature>
<gene>
    <name evidence="4" type="ORF">LJD61_13125</name>
</gene>
<reference evidence="4 5" key="1">
    <citation type="submission" date="2021-10" db="EMBL/GenBank/DDBJ databases">
        <title>Lutispora strain m25 sp. nov., a thermophilic, non-spore-forming bacterium isolated from a lab-scale methanogenic bioreactor digesting anaerobic sludge.</title>
        <authorList>
            <person name="El Houari A."/>
            <person name="Mcdonald J."/>
        </authorList>
    </citation>
    <scope>NUCLEOTIDE SEQUENCE [LARGE SCALE GENOMIC DNA]</scope>
    <source>
        <strain evidence="5">m25</strain>
    </source>
</reference>
<keyword evidence="3" id="KW-1133">Transmembrane helix</keyword>
<sequence>MSRKINLKHPRKYKNTEIEIINENILNSDSLVRDLTQNINILKGIFKSCDDVIFREFIIPTINIQACAVYIDNIVDKSVINDNVINPIMSECSVGINDMDRLVHELSSKIINAGSVRITKDLKDIITFILSGHCLIITDDSDDVILIDSRKFEQRRVSEPQSEAVVIGPREGFIENISVNISLIRKRIKSTELKVEMIQIGKYSKTDIAILYIDGIIDNTILNEVRTRLSKINIDAIIESSYIEQFIEDNRFTPMPLISRTERPDAVTSALLEGRAAIMTDGTPFALLVPSVFIHYVQSSEDYYQKLYAATAIRFLRYILLAISLLGPAIYIAVTNFHTEMVPAPLLVSIMETRARVPFPAIVEALLMEFTFEALREASIRLPKTIGQAVSIVGALVIGQAAVEAGIVSQIMVIVVAVTGIASFATPSYDLGLAIRLLKFPFMALGSILGIFGIMSGLVALLIHLASLESFTVPYLAPLAPIYFSDWQNVIYRTPLPFMKKRPLFLKPRNKNRMGD</sequence>
<name>A0ABT1NH48_9FIRM</name>
<dbReference type="PANTHER" id="PTHR22550">
    <property type="entry name" value="SPORE GERMINATION PROTEIN"/>
    <property type="match status" value="1"/>
</dbReference>
<evidence type="ECO:0000256" key="2">
    <source>
        <dbReference type="ARBA" id="ARBA00023136"/>
    </source>
</evidence>
<keyword evidence="3" id="KW-0812">Transmembrane</keyword>
<dbReference type="PANTHER" id="PTHR22550:SF5">
    <property type="entry name" value="LEUCINE ZIPPER PROTEIN 4"/>
    <property type="match status" value="1"/>
</dbReference>